<dbReference type="Proteomes" id="UP000046393">
    <property type="component" value="Unplaced"/>
</dbReference>
<evidence type="ECO:0000313" key="2">
    <source>
        <dbReference type="WBParaSite" id="SMUV_0000500701-mRNA-1"/>
    </source>
</evidence>
<accession>A0A0N5AKI3</accession>
<name>A0A0N5AKI3_9BILA</name>
<dbReference type="SUPFAM" id="SSF56436">
    <property type="entry name" value="C-type lectin-like"/>
    <property type="match status" value="1"/>
</dbReference>
<keyword evidence="1" id="KW-1185">Reference proteome</keyword>
<organism evidence="1 2">
    <name type="scientific">Syphacia muris</name>
    <dbReference type="NCBI Taxonomy" id="451379"/>
    <lineage>
        <taxon>Eukaryota</taxon>
        <taxon>Metazoa</taxon>
        <taxon>Ecdysozoa</taxon>
        <taxon>Nematoda</taxon>
        <taxon>Chromadorea</taxon>
        <taxon>Rhabditida</taxon>
        <taxon>Spirurina</taxon>
        <taxon>Oxyuridomorpha</taxon>
        <taxon>Oxyuroidea</taxon>
        <taxon>Oxyuridae</taxon>
        <taxon>Syphacia</taxon>
    </lineage>
</organism>
<evidence type="ECO:0000313" key="1">
    <source>
        <dbReference type="Proteomes" id="UP000046393"/>
    </source>
</evidence>
<dbReference type="AlphaFoldDB" id="A0A0N5AKI3"/>
<dbReference type="InterPro" id="IPR016187">
    <property type="entry name" value="CTDL_fold"/>
</dbReference>
<reference evidence="2" key="1">
    <citation type="submission" date="2017-02" db="UniProtKB">
        <authorList>
            <consortium name="WormBaseParasite"/>
        </authorList>
    </citation>
    <scope>IDENTIFICATION</scope>
</reference>
<proteinExistence type="predicted"/>
<protein>
    <submittedName>
        <fullName evidence="2">RNA ligase</fullName>
    </submittedName>
</protein>
<sequence length="335" mass="38978">MLTNFTEFGLAHLYKNDGHLRSVEKFNSAFLGLCRDLRQKNINNVVTTVLVRLGGKHVCYLKVKTKDWSYNLLTPFSCHPYYAEPVQVANDEDVALLSRLSTINVPKRDMHTIIPIASNGSCTGFYDGRENFGYNEYRSLTTFNKVDPARDKNVVLANYNKYRCWLVPFGNGISFVVKETTDAEPYCLYYVTEDNVKELNDFLGKPPKDYVDYDMALAYCQNVRGRLALIENPEKKKLLFRNDFLTGLHYNAESIRELKFGRKGLVVEELYDFKRAEDRLHVDERYICYILRRYLKVDTVIAEYCNTYKHFICQGVVNNVDMSAYEKFIEEQSKC</sequence>
<dbReference type="WBParaSite" id="SMUV_0000500701-mRNA-1">
    <property type="protein sequence ID" value="SMUV_0000500701-mRNA-1"/>
    <property type="gene ID" value="SMUV_0000500701"/>
</dbReference>